<reference evidence="3 4" key="1">
    <citation type="submission" date="2024-11" db="EMBL/GenBank/DDBJ databases">
        <title>A near-complete genome assembly of Cinchona calisaya.</title>
        <authorList>
            <person name="Lian D.C."/>
            <person name="Zhao X.W."/>
            <person name="Wei L."/>
        </authorList>
    </citation>
    <scope>NUCLEOTIDE SEQUENCE [LARGE SCALE GENOMIC DNA]</scope>
    <source>
        <tissue evidence="3">Nenye</tissue>
    </source>
</reference>
<keyword evidence="4" id="KW-1185">Reference proteome</keyword>
<evidence type="ECO:0000313" key="4">
    <source>
        <dbReference type="Proteomes" id="UP001630127"/>
    </source>
</evidence>
<gene>
    <name evidence="3" type="ORF">ACH5RR_006180</name>
</gene>
<dbReference type="EMBL" id="JBJUIK010000003">
    <property type="protein sequence ID" value="KAL3532659.1"/>
    <property type="molecule type" value="Genomic_DNA"/>
</dbReference>
<feature type="coiled-coil region" evidence="1">
    <location>
        <begin position="54"/>
        <end position="81"/>
    </location>
</feature>
<accession>A0ABD3ANB5</accession>
<proteinExistence type="predicted"/>
<feature type="region of interest" description="Disordered" evidence="2">
    <location>
        <begin position="171"/>
        <end position="200"/>
    </location>
</feature>
<name>A0ABD3ANB5_9GENT</name>
<organism evidence="3 4">
    <name type="scientific">Cinchona calisaya</name>
    <dbReference type="NCBI Taxonomy" id="153742"/>
    <lineage>
        <taxon>Eukaryota</taxon>
        <taxon>Viridiplantae</taxon>
        <taxon>Streptophyta</taxon>
        <taxon>Embryophyta</taxon>
        <taxon>Tracheophyta</taxon>
        <taxon>Spermatophyta</taxon>
        <taxon>Magnoliopsida</taxon>
        <taxon>eudicotyledons</taxon>
        <taxon>Gunneridae</taxon>
        <taxon>Pentapetalae</taxon>
        <taxon>asterids</taxon>
        <taxon>lamiids</taxon>
        <taxon>Gentianales</taxon>
        <taxon>Rubiaceae</taxon>
        <taxon>Cinchonoideae</taxon>
        <taxon>Cinchoneae</taxon>
        <taxon>Cinchona</taxon>
    </lineage>
</organism>
<sequence>MFQHIAQIGDLYYHLNKVQEYHLSQILALEAKLKKSEEVKETHFQAMCTASKYNQENLQEITKLTKENQELQASHKNEINEIQTSHKSEVKKLHILQKEELKSIEKKSGDSAIFEFLDSQDYQDRMEKHLVDYHGGNDFEALVEKSSIWYFDEGYDLDLAFVKKKYSNLDLDDSEQGATPPTPIHLSSLRVSPEDGVASS</sequence>
<evidence type="ECO:0000256" key="1">
    <source>
        <dbReference type="SAM" id="Coils"/>
    </source>
</evidence>
<evidence type="ECO:0000256" key="2">
    <source>
        <dbReference type="SAM" id="MobiDB-lite"/>
    </source>
</evidence>
<comment type="caution">
    <text evidence="3">The sequence shown here is derived from an EMBL/GenBank/DDBJ whole genome shotgun (WGS) entry which is preliminary data.</text>
</comment>
<evidence type="ECO:0000313" key="3">
    <source>
        <dbReference type="EMBL" id="KAL3532659.1"/>
    </source>
</evidence>
<protein>
    <submittedName>
        <fullName evidence="3">Uncharacterized protein</fullName>
    </submittedName>
</protein>
<dbReference type="Proteomes" id="UP001630127">
    <property type="component" value="Unassembled WGS sequence"/>
</dbReference>
<keyword evidence="1" id="KW-0175">Coiled coil</keyword>
<dbReference type="AlphaFoldDB" id="A0ABD3ANB5"/>